<name>A0A7T2VV99_ACIJO</name>
<keyword evidence="1" id="KW-1133">Transmembrane helix</keyword>
<feature type="transmembrane region" description="Helical" evidence="1">
    <location>
        <begin position="74"/>
        <end position="97"/>
    </location>
</feature>
<dbReference type="RefSeq" id="WP_017397097.1">
    <property type="nucleotide sequence ID" value="NZ_BBTB01000059.1"/>
</dbReference>
<evidence type="ECO:0000313" key="3">
    <source>
        <dbReference type="Proteomes" id="UP000595107"/>
    </source>
</evidence>
<proteinExistence type="predicted"/>
<dbReference type="EMBL" id="CP065666">
    <property type="protein sequence ID" value="QPS03987.1"/>
    <property type="molecule type" value="Genomic_DNA"/>
</dbReference>
<feature type="transmembrane region" description="Helical" evidence="1">
    <location>
        <begin position="103"/>
        <end position="127"/>
    </location>
</feature>
<evidence type="ECO:0000313" key="2">
    <source>
        <dbReference type="EMBL" id="QPS03987.1"/>
    </source>
</evidence>
<sequence length="221" mass="25456">MRTEHHCDIFQLDNVIIEGKIKTVQKNYEFLISRLMEKEDYNEKYMFLAEIAQNEYNFELNRSSKFDEKIGRQITLLSVIIVAFTTMIASTFFATILTKAPILVGPLILINLFLLGIFLSGAWYQLYLASNLHSSSKFPIAEESLKNKVKSKGEIPAATYWHVYLTYVNCISDNREALKQRLEFIKKSQNFIKAAAISFIILLALIFFAQLYLFLVQGGIK</sequence>
<evidence type="ECO:0000256" key="1">
    <source>
        <dbReference type="SAM" id="Phobius"/>
    </source>
</evidence>
<feature type="transmembrane region" description="Helical" evidence="1">
    <location>
        <begin position="191"/>
        <end position="215"/>
    </location>
</feature>
<keyword evidence="1" id="KW-0472">Membrane</keyword>
<keyword evidence="1" id="KW-0812">Transmembrane</keyword>
<reference evidence="2 3" key="1">
    <citation type="submission" date="2020-12" db="EMBL/GenBank/DDBJ databases">
        <title>FDA dAtabase for Regulatory Grade micrObial Sequences (FDA-ARGOS): Supporting development and validation of Infectious Disease Dx tests.</title>
        <authorList>
            <person name="Sproer C."/>
            <person name="Gronow S."/>
            <person name="Severitt S."/>
            <person name="Schroder I."/>
            <person name="Tallon L."/>
            <person name="Sadzewicz L."/>
            <person name="Zhao X."/>
            <person name="Boylan J."/>
            <person name="Ott S."/>
            <person name="Bowen H."/>
            <person name="Vavikolanu K."/>
            <person name="Mehta A."/>
            <person name="Aluvathingal J."/>
            <person name="Nadendla S."/>
            <person name="Lowell S."/>
            <person name="Myers T."/>
            <person name="Yan Y."/>
            <person name="Sichtig H."/>
        </authorList>
    </citation>
    <scope>NUCLEOTIDE SEQUENCE [LARGE SCALE GENOMIC DNA]</scope>
    <source>
        <strain evidence="2 3">FDAARGOS_910</strain>
    </source>
</reference>
<gene>
    <name evidence="2" type="ORF">I6G67_00185</name>
</gene>
<protein>
    <submittedName>
        <fullName evidence="2">Uncharacterized protein</fullName>
    </submittedName>
</protein>
<accession>A0A7T2VV99</accession>
<dbReference type="AlphaFoldDB" id="A0A7T2VV99"/>
<dbReference type="Proteomes" id="UP000595107">
    <property type="component" value="Chromosome"/>
</dbReference>
<organism evidence="2 3">
    <name type="scientific">Acinetobacter johnsonii</name>
    <dbReference type="NCBI Taxonomy" id="40214"/>
    <lineage>
        <taxon>Bacteria</taxon>
        <taxon>Pseudomonadati</taxon>
        <taxon>Pseudomonadota</taxon>
        <taxon>Gammaproteobacteria</taxon>
        <taxon>Moraxellales</taxon>
        <taxon>Moraxellaceae</taxon>
        <taxon>Acinetobacter</taxon>
    </lineage>
</organism>